<evidence type="ECO:0000256" key="6">
    <source>
        <dbReference type="SAM" id="Phobius"/>
    </source>
</evidence>
<evidence type="ECO:0000256" key="5">
    <source>
        <dbReference type="ARBA" id="ARBA00023136"/>
    </source>
</evidence>
<comment type="caution">
    <text evidence="9">The sequence shown here is derived from an EMBL/GenBank/DDBJ whole genome shotgun (WGS) entry which is preliminary data.</text>
</comment>
<feature type="transmembrane region" description="Helical" evidence="6">
    <location>
        <begin position="130"/>
        <end position="150"/>
    </location>
</feature>
<dbReference type="SUPFAM" id="SSF103473">
    <property type="entry name" value="MFS general substrate transporter"/>
    <property type="match status" value="1"/>
</dbReference>
<keyword evidence="3 6" id="KW-0812">Transmembrane</keyword>
<feature type="transmembrane region" description="Helical" evidence="6">
    <location>
        <begin position="97"/>
        <end position="118"/>
    </location>
</feature>
<feature type="transmembrane region" description="Helical" evidence="6">
    <location>
        <begin position="353"/>
        <end position="371"/>
    </location>
</feature>
<gene>
    <name evidence="9" type="ORF">CRX42_16465</name>
</gene>
<evidence type="ECO:0000313" key="10">
    <source>
        <dbReference type="Proteomes" id="UP000247437"/>
    </source>
</evidence>
<dbReference type="Gene3D" id="1.20.1720.10">
    <property type="entry name" value="Multidrug resistance protein D"/>
    <property type="match status" value="1"/>
</dbReference>
<dbReference type="InterPro" id="IPR020846">
    <property type="entry name" value="MFS_dom"/>
</dbReference>
<proteinExistence type="predicted"/>
<feature type="transmembrane region" description="Helical" evidence="6">
    <location>
        <begin position="327"/>
        <end position="347"/>
    </location>
</feature>
<evidence type="ECO:0000256" key="3">
    <source>
        <dbReference type="ARBA" id="ARBA00022692"/>
    </source>
</evidence>
<dbReference type="AlphaFoldDB" id="A0A2W0EUZ4"/>
<dbReference type="PANTHER" id="PTHR43124">
    <property type="entry name" value="PURINE EFFLUX PUMP PBUE"/>
    <property type="match status" value="1"/>
</dbReference>
<dbReference type="RefSeq" id="WP_110660342.1">
    <property type="nucleotide sequence ID" value="NZ_PDLL01000192.1"/>
</dbReference>
<dbReference type="InterPro" id="IPR036259">
    <property type="entry name" value="MFS_trans_sf"/>
</dbReference>
<dbReference type="Proteomes" id="UP000247437">
    <property type="component" value="Unassembled WGS sequence"/>
</dbReference>
<feature type="transmembrane region" description="Helical" evidence="6">
    <location>
        <begin position="156"/>
        <end position="177"/>
    </location>
</feature>
<keyword evidence="5 6" id="KW-0472">Membrane</keyword>
<evidence type="ECO:0000256" key="7">
    <source>
        <dbReference type="SAM" id="SignalP"/>
    </source>
</evidence>
<feature type="transmembrane region" description="Helical" evidence="6">
    <location>
        <begin position="238"/>
        <end position="259"/>
    </location>
</feature>
<feature type="transmembrane region" description="Helical" evidence="6">
    <location>
        <begin position="73"/>
        <end position="91"/>
    </location>
</feature>
<sequence>MNDKKIVVLAVALLMFPQLAQSIYSPALADIGRAFAVGPQAAAQMLSIYFLAFAFGVVVWGRMCDLIGRRPTMLAGFALYAAASLMALSVSTFDALLAAQGLAAFGAAVGSVVTQTLLRDRFKGVALAQVFSLMGIALAASPAIGLFAGASLVQGFGFPGVPGGLLLLSVGLWCWCLRVLPETRPQHVASPALFETLWQMLRDRDIWRSTLLVAVFNIGLFSYYSLGPFMFERLGLSAQMFGYSGVILALGSGLGAALNKRLLQRGSSGAQLIRVSGLLMLVGAGFVWLMEDSALFVLAMLLVVLAFGMAIPNILGSALVNYGDRLGTAGALFGLLYYLLIGGGLMLAAWGQALGGTLMVCAVVAWILAWIKPQKTWSSRAGEAVA</sequence>
<dbReference type="PANTHER" id="PTHR43124:SF3">
    <property type="entry name" value="CHLORAMPHENICOL EFFLUX PUMP RV0191"/>
    <property type="match status" value="1"/>
</dbReference>
<dbReference type="GO" id="GO:0022857">
    <property type="term" value="F:transmembrane transporter activity"/>
    <property type="evidence" value="ECO:0007669"/>
    <property type="project" value="InterPro"/>
</dbReference>
<feature type="transmembrane region" description="Helical" evidence="6">
    <location>
        <begin position="41"/>
        <end position="61"/>
    </location>
</feature>
<name>A0A2W0EUZ4_PSEJE</name>
<keyword evidence="4 6" id="KW-1133">Transmembrane helix</keyword>
<evidence type="ECO:0000313" key="9">
    <source>
        <dbReference type="EMBL" id="PYY69458.1"/>
    </source>
</evidence>
<feature type="transmembrane region" description="Helical" evidence="6">
    <location>
        <begin position="271"/>
        <end position="289"/>
    </location>
</feature>
<feature type="transmembrane region" description="Helical" evidence="6">
    <location>
        <begin position="206"/>
        <end position="226"/>
    </location>
</feature>
<feature type="chain" id="PRO_5016100079" evidence="7">
    <location>
        <begin position="21"/>
        <end position="386"/>
    </location>
</feature>
<keyword evidence="2" id="KW-1003">Cell membrane</keyword>
<reference evidence="9 10" key="1">
    <citation type="journal article" date="2018" name="Appl. Microbiol. Biotechnol.">
        <title>Characterization of the caprolactam degradation pathway in Pseudomonas jessenii using mass spectrometry-based proteomics.</title>
        <authorList>
            <person name="Otzen M."/>
            <person name="Palacio C."/>
            <person name="Janssen D.B."/>
        </authorList>
    </citation>
    <scope>NUCLEOTIDE SEQUENCE [LARGE SCALE GENOMIC DNA]</scope>
    <source>
        <strain evidence="9 10">GO3</strain>
    </source>
</reference>
<dbReference type="InterPro" id="IPR011701">
    <property type="entry name" value="MFS"/>
</dbReference>
<dbReference type="OrthoDB" id="9814303at2"/>
<dbReference type="EMBL" id="PDLL01000192">
    <property type="protein sequence ID" value="PYY69458.1"/>
    <property type="molecule type" value="Genomic_DNA"/>
</dbReference>
<dbReference type="GO" id="GO:0005886">
    <property type="term" value="C:plasma membrane"/>
    <property type="evidence" value="ECO:0007669"/>
    <property type="project" value="UniProtKB-SubCell"/>
</dbReference>
<feature type="signal peptide" evidence="7">
    <location>
        <begin position="1"/>
        <end position="20"/>
    </location>
</feature>
<organism evidence="9 10">
    <name type="scientific">Pseudomonas jessenii</name>
    <dbReference type="NCBI Taxonomy" id="77298"/>
    <lineage>
        <taxon>Bacteria</taxon>
        <taxon>Pseudomonadati</taxon>
        <taxon>Pseudomonadota</taxon>
        <taxon>Gammaproteobacteria</taxon>
        <taxon>Pseudomonadales</taxon>
        <taxon>Pseudomonadaceae</taxon>
        <taxon>Pseudomonas</taxon>
    </lineage>
</organism>
<feature type="domain" description="Major facilitator superfamily (MFS) profile" evidence="8">
    <location>
        <begin position="6"/>
        <end position="386"/>
    </location>
</feature>
<dbReference type="InterPro" id="IPR050189">
    <property type="entry name" value="MFS_Efflux_Transporters"/>
</dbReference>
<evidence type="ECO:0000256" key="4">
    <source>
        <dbReference type="ARBA" id="ARBA00022989"/>
    </source>
</evidence>
<evidence type="ECO:0000256" key="1">
    <source>
        <dbReference type="ARBA" id="ARBA00004651"/>
    </source>
</evidence>
<evidence type="ECO:0000259" key="8">
    <source>
        <dbReference type="PROSITE" id="PS50850"/>
    </source>
</evidence>
<evidence type="ECO:0000256" key="2">
    <source>
        <dbReference type="ARBA" id="ARBA00022475"/>
    </source>
</evidence>
<dbReference type="Pfam" id="PF07690">
    <property type="entry name" value="MFS_1"/>
    <property type="match status" value="1"/>
</dbReference>
<accession>A0A2W0EUZ4</accession>
<comment type="subcellular location">
    <subcellularLocation>
        <location evidence="1">Cell membrane</location>
        <topology evidence="1">Multi-pass membrane protein</topology>
    </subcellularLocation>
</comment>
<keyword evidence="7" id="KW-0732">Signal</keyword>
<feature type="transmembrane region" description="Helical" evidence="6">
    <location>
        <begin position="295"/>
        <end position="315"/>
    </location>
</feature>
<dbReference type="PROSITE" id="PS50850">
    <property type="entry name" value="MFS"/>
    <property type="match status" value="1"/>
</dbReference>
<protein>
    <submittedName>
        <fullName evidence="9">MFS transporter</fullName>
    </submittedName>
</protein>